<keyword evidence="2" id="KW-0812">Transmembrane</keyword>
<dbReference type="EMBL" id="PDJH01000001">
    <property type="protein sequence ID" value="PFG35627.1"/>
    <property type="molecule type" value="Genomic_DNA"/>
</dbReference>
<dbReference type="Pfam" id="PF25362">
    <property type="entry name" value="bPH_11"/>
    <property type="match status" value="1"/>
</dbReference>
<protein>
    <recommendedName>
        <fullName evidence="3">PH domain-containing protein</fullName>
    </recommendedName>
</protein>
<reference evidence="4 5" key="1">
    <citation type="submission" date="2017-10" db="EMBL/GenBank/DDBJ databases">
        <title>Sequencing the genomes of 1000 actinobacteria strains.</title>
        <authorList>
            <person name="Klenk H.-P."/>
        </authorList>
    </citation>
    <scope>NUCLEOTIDE SEQUENCE [LARGE SCALE GENOMIC DNA]</scope>
    <source>
        <strain evidence="4 5">DSM 21574</strain>
    </source>
</reference>
<feature type="domain" description="PH" evidence="3">
    <location>
        <begin position="39"/>
        <end position="162"/>
    </location>
</feature>
<dbReference type="OrthoDB" id="3826692at2"/>
<feature type="transmembrane region" description="Helical" evidence="2">
    <location>
        <begin position="6"/>
        <end position="24"/>
    </location>
</feature>
<organism evidence="4 5">
    <name type="scientific">Flavimobilis soli</name>
    <dbReference type="NCBI Taxonomy" id="442709"/>
    <lineage>
        <taxon>Bacteria</taxon>
        <taxon>Bacillati</taxon>
        <taxon>Actinomycetota</taxon>
        <taxon>Actinomycetes</taxon>
        <taxon>Micrococcales</taxon>
        <taxon>Jonesiaceae</taxon>
        <taxon>Flavimobilis</taxon>
    </lineage>
</organism>
<keyword evidence="2" id="KW-0472">Membrane</keyword>
<dbReference type="Proteomes" id="UP000221394">
    <property type="component" value="Unassembled WGS sequence"/>
</dbReference>
<evidence type="ECO:0000313" key="4">
    <source>
        <dbReference type="EMBL" id="PFG35627.1"/>
    </source>
</evidence>
<accession>A0A2A9E994</accession>
<dbReference type="InterPro" id="IPR057446">
    <property type="entry name" value="PH_bac"/>
</dbReference>
<evidence type="ECO:0000313" key="5">
    <source>
        <dbReference type="Proteomes" id="UP000221394"/>
    </source>
</evidence>
<feature type="region of interest" description="Disordered" evidence="1">
    <location>
        <begin position="162"/>
        <end position="182"/>
    </location>
</feature>
<gene>
    <name evidence="4" type="ORF">ATL41_0322</name>
</gene>
<evidence type="ECO:0000256" key="2">
    <source>
        <dbReference type="SAM" id="Phobius"/>
    </source>
</evidence>
<keyword evidence="2" id="KW-1133">Transmembrane helix</keyword>
<proteinExistence type="predicted"/>
<keyword evidence="5" id="KW-1185">Reference proteome</keyword>
<evidence type="ECO:0000256" key="1">
    <source>
        <dbReference type="SAM" id="MobiDB-lite"/>
    </source>
</evidence>
<name>A0A2A9E994_9MICO</name>
<comment type="caution">
    <text evidence="4">The sequence shown here is derived from an EMBL/GenBank/DDBJ whole genome shotgun (WGS) entry which is preliminary data.</text>
</comment>
<feature type="compositionally biased region" description="Polar residues" evidence="1">
    <location>
        <begin position="162"/>
        <end position="173"/>
    </location>
</feature>
<sequence>MNIPVPVSVTVLALFVVLVLWAMVRSWRRRGDRTTAVVPALFDAPEELGTEILGPVDVLYVTTTVSRSWLERIGAHGLGVRSRGTAQVGSAGLRVLRDGANDLFVPADRVRGTVRSSGMVGKFVGDQSIVVVTWQPGADPDVLVDTGLRPVHEQDRDRLQAAISSLSSNPTEDSTIEPKEQK</sequence>
<evidence type="ECO:0000259" key="3">
    <source>
        <dbReference type="Pfam" id="PF25362"/>
    </source>
</evidence>
<dbReference type="RefSeq" id="WP_098456904.1">
    <property type="nucleotide sequence ID" value="NZ_PDJH01000001.1"/>
</dbReference>
<dbReference type="AlphaFoldDB" id="A0A2A9E994"/>